<dbReference type="InterPro" id="IPR024486">
    <property type="entry name" value="DUF2617"/>
</dbReference>
<comment type="caution">
    <text evidence="1">The sequence shown here is derived from an EMBL/GenBank/DDBJ whole genome shotgun (WGS) entry which is preliminary data.</text>
</comment>
<evidence type="ECO:0000313" key="1">
    <source>
        <dbReference type="EMBL" id="EFG74245.1"/>
    </source>
</evidence>
<evidence type="ECO:0008006" key="3">
    <source>
        <dbReference type="Google" id="ProtNLM"/>
    </source>
</evidence>
<dbReference type="RefSeq" id="WP_007172018.1">
    <property type="nucleotide sequence ID" value="NZ_GG770560.1"/>
</dbReference>
<dbReference type="EMBL" id="ADNV01000373">
    <property type="protein sequence ID" value="EFG74245.1"/>
    <property type="molecule type" value="Genomic_DNA"/>
</dbReference>
<organism evidence="1 2">
    <name type="scientific">Mycobacterium parascrofulaceum ATCC BAA-614</name>
    <dbReference type="NCBI Taxonomy" id="525368"/>
    <lineage>
        <taxon>Bacteria</taxon>
        <taxon>Bacillati</taxon>
        <taxon>Actinomycetota</taxon>
        <taxon>Actinomycetes</taxon>
        <taxon>Mycobacteriales</taxon>
        <taxon>Mycobacteriaceae</taxon>
        <taxon>Mycobacterium</taxon>
        <taxon>Mycobacterium simiae complex</taxon>
    </lineage>
</organism>
<dbReference type="eggNOG" id="ENOG5032ZD0">
    <property type="taxonomic scope" value="Bacteria"/>
</dbReference>
<accession>D5PI56</accession>
<reference evidence="1 2" key="1">
    <citation type="submission" date="2010-04" db="EMBL/GenBank/DDBJ databases">
        <authorList>
            <person name="Muzny D."/>
            <person name="Qin X."/>
            <person name="Deng J."/>
            <person name="Jiang H."/>
            <person name="Liu Y."/>
            <person name="Qu J."/>
            <person name="Song X.-Z."/>
            <person name="Zhang L."/>
            <person name="Thornton R."/>
            <person name="Coyle M."/>
            <person name="Francisco L."/>
            <person name="Jackson L."/>
            <person name="Javaid M."/>
            <person name="Korchina V."/>
            <person name="Kovar C."/>
            <person name="Mata R."/>
            <person name="Mathew T."/>
            <person name="Ngo R."/>
            <person name="Nguyen L."/>
            <person name="Nguyen N."/>
            <person name="Okwuonu G."/>
            <person name="Ongeri F."/>
            <person name="Pham C."/>
            <person name="Simmons D."/>
            <person name="Wilczek-Boney K."/>
            <person name="Hale W."/>
            <person name="Jakkamsetti A."/>
            <person name="Pham P."/>
            <person name="Ruth R."/>
            <person name="San Lucas F."/>
            <person name="Warren J."/>
            <person name="Zhang J."/>
            <person name="Zhao Z."/>
            <person name="Zhou C."/>
            <person name="Zhu D."/>
            <person name="Lee S."/>
            <person name="Bess C."/>
            <person name="Blankenburg K."/>
            <person name="Forbes L."/>
            <person name="Fu Q."/>
            <person name="Gubbala S."/>
            <person name="Hirani K."/>
            <person name="Jayaseelan J.C."/>
            <person name="Lara F."/>
            <person name="Munidasa M."/>
            <person name="Palculict T."/>
            <person name="Patil S."/>
            <person name="Pu L.-L."/>
            <person name="Saada N."/>
            <person name="Tang L."/>
            <person name="Weissenberger G."/>
            <person name="Zhu Y."/>
            <person name="Hemphill L."/>
            <person name="Shang Y."/>
            <person name="Youmans B."/>
            <person name="Ayvaz T."/>
            <person name="Ross M."/>
            <person name="Santibanez J."/>
            <person name="Aqrawi P."/>
            <person name="Gross S."/>
            <person name="Joshi V."/>
            <person name="Fowler G."/>
            <person name="Nazareth L."/>
            <person name="Reid J."/>
            <person name="Worley K."/>
            <person name="Petrosino J."/>
            <person name="Highlander S."/>
            <person name="Gibbs R."/>
        </authorList>
    </citation>
    <scope>NUCLEOTIDE SEQUENCE [LARGE SCALE GENOMIC DNA]</scope>
    <source>
        <strain evidence="1 2">ATCC BAA-614</strain>
    </source>
</reference>
<dbReference type="Proteomes" id="UP000003653">
    <property type="component" value="Unassembled WGS sequence"/>
</dbReference>
<sequence>MPLHQLAVAPSDVSGRRLGLALNAPAPPPLATCLLHHPDGGALSLGVLGASHVVTVEHAAGRFSEEVSCTARGFGGALPERTAADGYSLESWIDTYDEGSFRRMARDLRERCARENGWLGGSFPGDDAALTALAAEPDGPGWHWRTWHLYPRNAFGSGGSGGSGGEVVHTASRWHP</sequence>
<dbReference type="Pfam" id="PF10936">
    <property type="entry name" value="DUF2617"/>
    <property type="match status" value="1"/>
</dbReference>
<evidence type="ECO:0000313" key="2">
    <source>
        <dbReference type="Proteomes" id="UP000003653"/>
    </source>
</evidence>
<proteinExistence type="predicted"/>
<gene>
    <name evidence="1" type="ORF">HMPREF0591_5850</name>
</gene>
<dbReference type="AlphaFoldDB" id="D5PI56"/>
<dbReference type="HOGENOM" id="CLU_100609_1_0_11"/>
<name>D5PI56_9MYCO</name>
<keyword evidence="2" id="KW-1185">Reference proteome</keyword>
<protein>
    <recommendedName>
        <fullName evidence="3">DUF2617 domain-containing protein</fullName>
    </recommendedName>
</protein>